<evidence type="ECO:0000256" key="1">
    <source>
        <dbReference type="ARBA" id="ARBA00004749"/>
    </source>
</evidence>
<gene>
    <name evidence="9 11" type="primary">coq7</name>
    <name evidence="11" type="ORF">QF205_13325</name>
</gene>
<evidence type="ECO:0000256" key="3">
    <source>
        <dbReference type="ARBA" id="ARBA00022688"/>
    </source>
</evidence>
<keyword evidence="4 9" id="KW-0479">Metal-binding</keyword>
<dbReference type="GO" id="GO:0004497">
    <property type="term" value="F:monooxygenase activity"/>
    <property type="evidence" value="ECO:0007669"/>
    <property type="project" value="UniProtKB-KW"/>
</dbReference>
<comment type="similarity">
    <text evidence="9">Belongs to the COQ7 family.</text>
</comment>
<comment type="caution">
    <text evidence="11">The sequence shown here is derived from an EMBL/GenBank/DDBJ whole genome shotgun (WGS) entry which is preliminary data.</text>
</comment>
<feature type="binding site" evidence="9">
    <location>
        <position position="76"/>
    </location>
    <ligand>
        <name>Fe cation</name>
        <dbReference type="ChEBI" id="CHEBI:24875"/>
        <label>1</label>
    </ligand>
</feature>
<name>A0ABT6MTT5_9GAMM</name>
<feature type="binding site" evidence="9">
    <location>
        <position position="106"/>
    </location>
    <ligand>
        <name>Fe cation</name>
        <dbReference type="ChEBI" id="CHEBI:24875"/>
        <label>2</label>
    </ligand>
</feature>
<dbReference type="InterPro" id="IPR012347">
    <property type="entry name" value="Ferritin-like"/>
</dbReference>
<organism evidence="11 12">
    <name type="scientific">Luteimonas composti</name>
    <dbReference type="NCBI Taxonomy" id="398257"/>
    <lineage>
        <taxon>Bacteria</taxon>
        <taxon>Pseudomonadati</taxon>
        <taxon>Pseudomonadota</taxon>
        <taxon>Gammaproteobacteria</taxon>
        <taxon>Lysobacterales</taxon>
        <taxon>Lysobacteraceae</taxon>
        <taxon>Luteimonas</taxon>
    </lineage>
</organism>
<proteinExistence type="inferred from homology"/>
<keyword evidence="5 9" id="KW-0560">Oxidoreductase</keyword>
<evidence type="ECO:0000256" key="2">
    <source>
        <dbReference type="ARBA" id="ARBA00022475"/>
    </source>
</evidence>
<accession>A0ABT6MTT5</accession>
<dbReference type="Proteomes" id="UP001160550">
    <property type="component" value="Unassembled WGS sequence"/>
</dbReference>
<feature type="binding site" evidence="9">
    <location>
        <position position="158"/>
    </location>
    <ligand>
        <name>Fe cation</name>
        <dbReference type="ChEBI" id="CHEBI:24875"/>
        <label>2</label>
    </ligand>
</feature>
<dbReference type="NCBIfam" id="NF033656">
    <property type="entry name" value="DMQ_monoox_COQ7"/>
    <property type="match status" value="1"/>
</dbReference>
<keyword evidence="12" id="KW-1185">Reference proteome</keyword>
<reference evidence="11" key="2">
    <citation type="submission" date="2023-04" db="EMBL/GenBank/DDBJ databases">
        <authorList>
            <person name="Sun J.-Q."/>
        </authorList>
    </citation>
    <scope>NUCLEOTIDE SEQUENCE</scope>
    <source>
        <strain evidence="11">CC-YY355</strain>
    </source>
</reference>
<feature type="region of interest" description="Disordered" evidence="10">
    <location>
        <begin position="37"/>
        <end position="57"/>
    </location>
</feature>
<keyword evidence="7 9" id="KW-0503">Monooxygenase</keyword>
<dbReference type="SUPFAM" id="SSF47240">
    <property type="entry name" value="Ferritin-like"/>
    <property type="match status" value="1"/>
</dbReference>
<feature type="binding site" evidence="9">
    <location>
        <position position="106"/>
    </location>
    <ligand>
        <name>Fe cation</name>
        <dbReference type="ChEBI" id="CHEBI:24875"/>
        <label>1</label>
    </ligand>
</feature>
<dbReference type="InterPro" id="IPR009078">
    <property type="entry name" value="Ferritin-like_SF"/>
</dbReference>
<dbReference type="Gene3D" id="1.20.1260.10">
    <property type="match status" value="1"/>
</dbReference>
<evidence type="ECO:0000256" key="5">
    <source>
        <dbReference type="ARBA" id="ARBA00023002"/>
    </source>
</evidence>
<evidence type="ECO:0000256" key="7">
    <source>
        <dbReference type="ARBA" id="ARBA00023033"/>
    </source>
</evidence>
<keyword evidence="8 9" id="KW-0472">Membrane</keyword>
<evidence type="ECO:0000313" key="12">
    <source>
        <dbReference type="Proteomes" id="UP001160550"/>
    </source>
</evidence>
<sequence>MPDTLPAVLPAPPRSAPRRLNPLDRVLVEAQRALETVLGQPPASRPNPAGDTADAALSPGERRHAAGLMRINHVGEVCAQGLYFGQAAVAREESTRAHLLEAAQEETDHLAWCADRLRELDSRPSVFNPFWYGGSYALGLLAGLRGDGWNLGFVVETERQVEAHLDEHLQDLPAADRRSREILAQMKTDEARHALEAEMAGARILPPPIPTLMAVASKLMKTVAYRL</sequence>
<comment type="subcellular location">
    <subcellularLocation>
        <location evidence="9">Cell membrane</location>
        <topology evidence="9">Peripheral membrane protein</topology>
    </subcellularLocation>
</comment>
<dbReference type="RefSeq" id="WP_280943248.1">
    <property type="nucleotide sequence ID" value="NZ_JARYGX010000023.1"/>
</dbReference>
<feature type="binding site" evidence="9">
    <location>
        <position position="109"/>
    </location>
    <ligand>
        <name>Fe cation</name>
        <dbReference type="ChEBI" id="CHEBI:24875"/>
        <label>1</label>
    </ligand>
</feature>
<keyword evidence="6 9" id="KW-0408">Iron</keyword>
<feature type="binding site" evidence="9">
    <location>
        <position position="190"/>
    </location>
    <ligand>
        <name>Fe cation</name>
        <dbReference type="ChEBI" id="CHEBI:24875"/>
        <label>1</label>
    </ligand>
</feature>
<evidence type="ECO:0000256" key="4">
    <source>
        <dbReference type="ARBA" id="ARBA00022723"/>
    </source>
</evidence>
<feature type="binding site" evidence="9">
    <location>
        <position position="190"/>
    </location>
    <ligand>
        <name>Fe cation</name>
        <dbReference type="ChEBI" id="CHEBI:24875"/>
        <label>2</label>
    </ligand>
</feature>
<evidence type="ECO:0000313" key="11">
    <source>
        <dbReference type="EMBL" id="MDH7454042.1"/>
    </source>
</evidence>
<dbReference type="PANTHER" id="PTHR11237">
    <property type="entry name" value="COENZYME Q10 BIOSYNTHESIS PROTEIN 7"/>
    <property type="match status" value="1"/>
</dbReference>
<evidence type="ECO:0000256" key="8">
    <source>
        <dbReference type="ARBA" id="ARBA00023136"/>
    </source>
</evidence>
<dbReference type="EC" id="1.14.99.60" evidence="9"/>
<comment type="catalytic activity">
    <reaction evidence="9">
        <text>a 5-methoxy-2-methyl-3-(all-trans-polyprenyl)benzene-1,4-diol + AH2 + O2 = a 3-demethylubiquinol + A + H2O</text>
        <dbReference type="Rhea" id="RHEA:50908"/>
        <dbReference type="Rhea" id="RHEA-COMP:10859"/>
        <dbReference type="Rhea" id="RHEA-COMP:10914"/>
        <dbReference type="ChEBI" id="CHEBI:13193"/>
        <dbReference type="ChEBI" id="CHEBI:15377"/>
        <dbReference type="ChEBI" id="CHEBI:15379"/>
        <dbReference type="ChEBI" id="CHEBI:17499"/>
        <dbReference type="ChEBI" id="CHEBI:84167"/>
        <dbReference type="ChEBI" id="CHEBI:84422"/>
        <dbReference type="EC" id="1.14.99.60"/>
    </reaction>
</comment>
<keyword evidence="2 9" id="KW-1003">Cell membrane</keyword>
<dbReference type="HAMAP" id="MF_01658">
    <property type="entry name" value="COQ7"/>
    <property type="match status" value="1"/>
</dbReference>
<feature type="binding site" evidence="9">
    <location>
        <position position="193"/>
    </location>
    <ligand>
        <name>Fe cation</name>
        <dbReference type="ChEBI" id="CHEBI:24875"/>
        <label>2</label>
    </ligand>
</feature>
<reference evidence="11" key="1">
    <citation type="journal article" date="2007" name="Int. J. Syst. Evol. Microbiol.">
        <title>Luteimonas composti sp. nov., a moderately thermophilic bacterium isolated from food waste.</title>
        <authorList>
            <person name="Young C.C."/>
            <person name="Kampfer P."/>
            <person name="Chen W.M."/>
            <person name="Yen W.S."/>
            <person name="Arun A.B."/>
            <person name="Lai W.A."/>
            <person name="Shen F.T."/>
            <person name="Rekha P.D."/>
            <person name="Lin K.Y."/>
            <person name="Chou J.H."/>
        </authorList>
    </citation>
    <scope>NUCLEOTIDE SEQUENCE</scope>
    <source>
        <strain evidence="11">CC-YY355</strain>
    </source>
</reference>
<evidence type="ECO:0000256" key="10">
    <source>
        <dbReference type="SAM" id="MobiDB-lite"/>
    </source>
</evidence>
<dbReference type="CDD" id="cd01042">
    <property type="entry name" value="DMQH"/>
    <property type="match status" value="1"/>
</dbReference>
<dbReference type="InterPro" id="IPR011566">
    <property type="entry name" value="Ubq_synth_Coq7"/>
</dbReference>
<evidence type="ECO:0000256" key="9">
    <source>
        <dbReference type="HAMAP-Rule" id="MF_01658"/>
    </source>
</evidence>
<comment type="pathway">
    <text evidence="1 9">Cofactor biosynthesis; ubiquinone biosynthesis.</text>
</comment>
<comment type="function">
    <text evidence="9">Catalyzes the hydroxylation of 2-nonaprenyl-3-methyl-6-methoxy-1,4-benzoquinol during ubiquinone biosynthesis.</text>
</comment>
<dbReference type="PANTHER" id="PTHR11237:SF4">
    <property type="entry name" value="5-DEMETHOXYUBIQUINONE HYDROXYLASE, MITOCHONDRIAL"/>
    <property type="match status" value="1"/>
</dbReference>
<evidence type="ECO:0000256" key="6">
    <source>
        <dbReference type="ARBA" id="ARBA00023004"/>
    </source>
</evidence>
<dbReference type="EMBL" id="JARYGX010000023">
    <property type="protein sequence ID" value="MDH7454042.1"/>
    <property type="molecule type" value="Genomic_DNA"/>
</dbReference>
<dbReference type="InterPro" id="IPR047809">
    <property type="entry name" value="COQ7_proteobact"/>
</dbReference>
<dbReference type="Pfam" id="PF03232">
    <property type="entry name" value="COQ7"/>
    <property type="match status" value="1"/>
</dbReference>
<keyword evidence="3 9" id="KW-0831">Ubiquinone biosynthesis</keyword>
<comment type="cofactor">
    <cofactor evidence="9">
        <name>Fe cation</name>
        <dbReference type="ChEBI" id="CHEBI:24875"/>
    </cofactor>
    <text evidence="9">Binds 2 iron ions per subunit.</text>
</comment>
<protein>
    <recommendedName>
        <fullName evidence="9">3-demethoxyubiquinol 3-hydroxylase</fullName>
        <shortName evidence="9">DMQ hydroxylase</shortName>
        <ecNumber evidence="9">1.14.99.60</ecNumber>
    </recommendedName>
    <alternativeName>
        <fullName evidence="9">2-nonaprenyl-3-methyl-6-methoxy-1,4-benzoquinol hydroxylase</fullName>
    </alternativeName>
</protein>